<evidence type="ECO:0000256" key="9">
    <source>
        <dbReference type="ARBA" id="ARBA00023012"/>
    </source>
</evidence>
<feature type="domain" description="Histidine kinase" evidence="13">
    <location>
        <begin position="358"/>
        <end position="576"/>
    </location>
</feature>
<comment type="caution">
    <text evidence="17">The sequence shown here is derived from an EMBL/GenBank/DDBJ whole genome shotgun (WGS) entry which is preliminary data.</text>
</comment>
<dbReference type="Proteomes" id="UP000632766">
    <property type="component" value="Unassembled WGS sequence"/>
</dbReference>
<gene>
    <name evidence="17" type="ORF">I8748_28180</name>
</gene>
<dbReference type="SMART" id="SM00086">
    <property type="entry name" value="PAC"/>
    <property type="match status" value="1"/>
</dbReference>
<dbReference type="FunFam" id="3.30.450.20:FF:000099">
    <property type="entry name" value="Sensory box sensor histidine kinase"/>
    <property type="match status" value="1"/>
</dbReference>
<dbReference type="SUPFAM" id="SSF55874">
    <property type="entry name" value="ATPase domain of HSP90 chaperone/DNA topoisomerase II/histidine kinase"/>
    <property type="match status" value="2"/>
</dbReference>
<dbReference type="Pfam" id="PF13185">
    <property type="entry name" value="GAF_2"/>
    <property type="match status" value="1"/>
</dbReference>
<feature type="modified residue" description="4-aspartylphosphate" evidence="11">
    <location>
        <position position="693"/>
    </location>
</feature>
<dbReference type="CDD" id="cd16922">
    <property type="entry name" value="HATPase_EvgS-ArcB-TorS-like"/>
    <property type="match status" value="2"/>
</dbReference>
<evidence type="ECO:0000256" key="7">
    <source>
        <dbReference type="ARBA" id="ARBA00022777"/>
    </source>
</evidence>
<keyword evidence="6" id="KW-0547">Nucleotide-binding</keyword>
<dbReference type="Pfam" id="PF00512">
    <property type="entry name" value="HisKA"/>
    <property type="match status" value="2"/>
</dbReference>
<dbReference type="CDD" id="cd00082">
    <property type="entry name" value="HisKA"/>
    <property type="match status" value="2"/>
</dbReference>
<feature type="domain" description="PAS" evidence="15">
    <location>
        <begin position="783"/>
        <end position="853"/>
    </location>
</feature>
<dbReference type="SUPFAM" id="SSF52172">
    <property type="entry name" value="CheY-like"/>
    <property type="match status" value="2"/>
</dbReference>
<dbReference type="PROSITE" id="PS50112">
    <property type="entry name" value="PAS"/>
    <property type="match status" value="2"/>
</dbReference>
<feature type="domain" description="Response regulatory" evidence="14">
    <location>
        <begin position="645"/>
        <end position="760"/>
    </location>
</feature>
<dbReference type="Pfam" id="PF00072">
    <property type="entry name" value="Response_reg"/>
    <property type="match status" value="2"/>
</dbReference>
<dbReference type="RefSeq" id="WP_198127832.1">
    <property type="nucleotide sequence ID" value="NZ_JAECZC010000081.1"/>
</dbReference>
<sequence length="1415" mass="157751">MKNESTSASNADVNFLLGGGEMGARMRERDWSKTSLGPTHQWPQSLKTAVRIMLTSRQAMFVWWGEELINLYNDAYKAIIGGKHPEALGQPAEYVWREIWDQIGPRAESAMLKNEGTYDEALLLIMERFGYPEETYYTFSYSPIPNDQGNTGGIICANTDDTQRIIGERQLTLLRELAARTADARTFESACTLSVNCLETNPYDLPFAMIYLVEPDKQQVFLAGRCGIEQNHVAAPETVALDADGIWPFGEVIKTHKASLVENLPAYFSNLPCGVWQRSPHQAVAVPIAPSGQTGKAGILIAGLNPFRLFDNNYRGFLELVASQIAASIANAQAYEEERKRAEALAEIDRAKTVFFSNVSHEFRTPLTLMLGPLEETLINCANVLPPHEREQLEMVQRNGLRLLKLVNTLLDFSRIEAGRVQASYEPTDLATFTAELASVFRSAVERAGMQLSINCPPLPAPVYVDREMWEKIVLNLLSNAFKFTLAGKIAVSLHWANDHVELTVRDTGIGIPAAEIPHLFERFHRVKGAQGRTFEGSGIGLSLVQELVRMHGGTVQVTSVVKVGSCFTVSIPTGSAHLPTERIHATRTLASTALGATPYLEEALRWLPNEVGEQGSKRAGGDITENYTLNSYPTSATSPVSPARILLVDDNADMRDYVKRLLSQQYEVEAVGDGLAALSAARGRVPDLVLTDVMMPGLDGFGLLQALRADPQMRKVPIIMLSARAGEEARVEGLEAGADDYLIKPFSARELLARVEAALKMTRLRHEAMEREQDLRIEAQVAKAHLERVVAGIQDQFFVLDRQWRYTFVNDRVAEVVGKPKEELLGRNIWEVFPDIVASEFDTQVHQAIAQQTTVRFEYFYPTWGRWFENRIYPFDDGVSVFVTDISDRKQAEKIMRENEERFRNMADNAPFMVWVTDTNGKCTFLSKSWYDFTGQTKDTGLEFAWLNAVHPEDWNYSTNVFLQASERREPFVVEYRLLRTDGEYRYCMDAGSPWFGEDGQFKGYIGSVIDISERKAAEAQRDRLLQLEQTARAEAERANRIKDEFLAVLSHELRSPLNPILGWAKLLQTREFEPTAFKNAIATIERNAKLQAQLIEDLLDVSRILQGKVNLNIASVNLVFVIEAALETVRLAAEAKNIQIKTILDASVEPVLGDSGRLQQVFWNLLSNAVKFTPEKGKIQIHLERIDTQAQIIVSDTGKGISPQFLPHVFEYFCQADSTTTRKFGGLGLGLAIVRHLVELHGGSVWAESPGEQQGATFTVRLPLIHRELATTKDINPDLNTAPTTEILTGIHILVVDDDADTRDFHTFVLEQFGASVTAVASAKDALEAFAQTQPDILLSDIGMPEMDGYMLMHQVKALQTGQSKLIPAIALTAYAGETNIEQAMKAGFQMHLSKPIEPEELVTAITTLIDRI</sequence>
<dbReference type="InterPro" id="IPR003018">
    <property type="entry name" value="GAF"/>
</dbReference>
<dbReference type="SMART" id="SM00387">
    <property type="entry name" value="HATPase_c"/>
    <property type="match status" value="2"/>
</dbReference>
<dbReference type="InterPro" id="IPR003661">
    <property type="entry name" value="HisK_dim/P_dom"/>
</dbReference>
<feature type="coiled-coil region" evidence="12">
    <location>
        <begin position="325"/>
        <end position="352"/>
    </location>
</feature>
<dbReference type="InterPro" id="IPR005467">
    <property type="entry name" value="His_kinase_dom"/>
</dbReference>
<dbReference type="InterPro" id="IPR003594">
    <property type="entry name" value="HATPase_dom"/>
</dbReference>
<evidence type="ECO:0000256" key="6">
    <source>
        <dbReference type="ARBA" id="ARBA00022741"/>
    </source>
</evidence>
<dbReference type="InterPro" id="IPR001610">
    <property type="entry name" value="PAC"/>
</dbReference>
<dbReference type="InterPro" id="IPR013656">
    <property type="entry name" value="PAS_4"/>
</dbReference>
<dbReference type="EC" id="2.7.13.3" evidence="3"/>
<dbReference type="CDD" id="cd17580">
    <property type="entry name" value="REC_2_DhkD-like"/>
    <property type="match status" value="1"/>
</dbReference>
<keyword evidence="4 11" id="KW-0597">Phosphoprotein</keyword>
<dbReference type="InterPro" id="IPR000014">
    <property type="entry name" value="PAS"/>
</dbReference>
<evidence type="ECO:0000256" key="2">
    <source>
        <dbReference type="ARBA" id="ARBA00006402"/>
    </source>
</evidence>
<dbReference type="PANTHER" id="PTHR43547:SF2">
    <property type="entry name" value="HYBRID SIGNAL TRANSDUCTION HISTIDINE KINASE C"/>
    <property type="match status" value="1"/>
</dbReference>
<feature type="domain" description="Response regulatory" evidence="14">
    <location>
        <begin position="1294"/>
        <end position="1412"/>
    </location>
</feature>
<dbReference type="GO" id="GO:0005524">
    <property type="term" value="F:ATP binding"/>
    <property type="evidence" value="ECO:0007669"/>
    <property type="project" value="UniProtKB-KW"/>
</dbReference>
<feature type="coiled-coil region" evidence="12">
    <location>
        <begin position="1016"/>
        <end position="1046"/>
    </location>
</feature>
<organism evidence="17 18">
    <name type="scientific">Amazonocrinis nigriterrae CENA67</name>
    <dbReference type="NCBI Taxonomy" id="2794033"/>
    <lineage>
        <taxon>Bacteria</taxon>
        <taxon>Bacillati</taxon>
        <taxon>Cyanobacteriota</taxon>
        <taxon>Cyanophyceae</taxon>
        <taxon>Nostocales</taxon>
        <taxon>Nostocaceae</taxon>
        <taxon>Amazonocrinis</taxon>
        <taxon>Amazonocrinis nigriterrae</taxon>
    </lineage>
</organism>
<evidence type="ECO:0000256" key="3">
    <source>
        <dbReference type="ARBA" id="ARBA00012438"/>
    </source>
</evidence>
<dbReference type="InterPro" id="IPR035965">
    <property type="entry name" value="PAS-like_dom_sf"/>
</dbReference>
<dbReference type="EMBL" id="JAECZC010000081">
    <property type="protein sequence ID" value="MBH8565996.1"/>
    <property type="molecule type" value="Genomic_DNA"/>
</dbReference>
<keyword evidence="8" id="KW-0067">ATP-binding</keyword>
<dbReference type="InterPro" id="IPR029016">
    <property type="entry name" value="GAF-like_dom_sf"/>
</dbReference>
<dbReference type="Gene3D" id="3.30.450.20">
    <property type="entry name" value="PAS domain"/>
    <property type="match status" value="3"/>
</dbReference>
<dbReference type="PROSITE" id="PS50109">
    <property type="entry name" value="HIS_KIN"/>
    <property type="match status" value="2"/>
</dbReference>
<dbReference type="PANTHER" id="PTHR43547">
    <property type="entry name" value="TWO-COMPONENT HISTIDINE KINASE"/>
    <property type="match status" value="1"/>
</dbReference>
<dbReference type="Gene3D" id="3.30.565.10">
    <property type="entry name" value="Histidine kinase-like ATPase, C-terminal domain"/>
    <property type="match status" value="2"/>
</dbReference>
<feature type="domain" description="PAS" evidence="15">
    <location>
        <begin position="900"/>
        <end position="970"/>
    </location>
</feature>
<feature type="domain" description="Histidine kinase" evidence="13">
    <location>
        <begin position="1050"/>
        <end position="1268"/>
    </location>
</feature>
<dbReference type="Pfam" id="PF02518">
    <property type="entry name" value="HATPase_c"/>
    <property type="match status" value="2"/>
</dbReference>
<keyword evidence="5" id="KW-0808">Transferase</keyword>
<dbReference type="InterPro" id="IPR004358">
    <property type="entry name" value="Sig_transdc_His_kin-like_C"/>
</dbReference>
<dbReference type="InterPro" id="IPR036890">
    <property type="entry name" value="HATPase_C_sf"/>
</dbReference>
<evidence type="ECO:0000259" key="15">
    <source>
        <dbReference type="PROSITE" id="PS50112"/>
    </source>
</evidence>
<dbReference type="Pfam" id="PF08448">
    <property type="entry name" value="PAS_4"/>
    <property type="match status" value="1"/>
</dbReference>
<evidence type="ECO:0000256" key="12">
    <source>
        <dbReference type="SAM" id="Coils"/>
    </source>
</evidence>
<dbReference type="InterPro" id="IPR001789">
    <property type="entry name" value="Sig_transdc_resp-reg_receiver"/>
</dbReference>
<dbReference type="CDD" id="cd00130">
    <property type="entry name" value="PAS"/>
    <property type="match status" value="2"/>
</dbReference>
<evidence type="ECO:0000256" key="5">
    <source>
        <dbReference type="ARBA" id="ARBA00022679"/>
    </source>
</evidence>
<dbReference type="Gene3D" id="3.30.450.40">
    <property type="match status" value="1"/>
</dbReference>
<evidence type="ECO:0000256" key="8">
    <source>
        <dbReference type="ARBA" id="ARBA00022840"/>
    </source>
</evidence>
<dbReference type="Pfam" id="PF08447">
    <property type="entry name" value="PAS_3"/>
    <property type="match status" value="1"/>
</dbReference>
<dbReference type="FunFam" id="3.30.565.10:FF:000037">
    <property type="entry name" value="Hybrid sensor histidine kinase/response regulator"/>
    <property type="match status" value="1"/>
</dbReference>
<protein>
    <recommendedName>
        <fullName evidence="10">Circadian input-output histidine kinase CikA</fullName>
        <ecNumber evidence="3">2.7.13.3</ecNumber>
    </recommendedName>
</protein>
<evidence type="ECO:0000313" key="17">
    <source>
        <dbReference type="EMBL" id="MBH8565996.1"/>
    </source>
</evidence>
<evidence type="ECO:0000256" key="4">
    <source>
        <dbReference type="ARBA" id="ARBA00022553"/>
    </source>
</evidence>
<evidence type="ECO:0000256" key="11">
    <source>
        <dbReference type="PROSITE-ProRule" id="PRU00169"/>
    </source>
</evidence>
<dbReference type="PROSITE" id="PS50113">
    <property type="entry name" value="PAC"/>
    <property type="match status" value="1"/>
</dbReference>
<reference evidence="17 18" key="1">
    <citation type="journal article" date="2021" name="Int. J. Syst. Evol. Microbiol.">
        <title>Amazonocrinis nigriterrae gen. nov., sp. nov., Atlanticothrix silvestris gen. nov., sp. nov. and Dendronalium phyllosphericum gen. nov., sp. nov., nostocacean cyanobacteria from Brazilian environments.</title>
        <authorList>
            <person name="Alvarenga D.O."/>
            <person name="Andreote A.P.D."/>
            <person name="Branco L.H.Z."/>
            <person name="Delbaje E."/>
            <person name="Cruz R.B."/>
            <person name="Varani A.M."/>
            <person name="Fiore M.F."/>
        </authorList>
    </citation>
    <scope>NUCLEOTIDE SEQUENCE [LARGE SCALE GENOMIC DNA]</scope>
    <source>
        <strain evidence="17 18">CENA67</strain>
    </source>
</reference>
<keyword evidence="9" id="KW-0902">Two-component regulatory system</keyword>
<evidence type="ECO:0000259" key="16">
    <source>
        <dbReference type="PROSITE" id="PS50113"/>
    </source>
</evidence>
<proteinExistence type="inferred from homology"/>
<dbReference type="InterPro" id="IPR036097">
    <property type="entry name" value="HisK_dim/P_sf"/>
</dbReference>
<dbReference type="SUPFAM" id="SSF55785">
    <property type="entry name" value="PYP-like sensor domain (PAS domain)"/>
    <property type="match status" value="3"/>
</dbReference>
<dbReference type="SMART" id="SM00091">
    <property type="entry name" value="PAS"/>
    <property type="match status" value="3"/>
</dbReference>
<keyword evidence="7" id="KW-0418">Kinase</keyword>
<dbReference type="PROSITE" id="PS50110">
    <property type="entry name" value="RESPONSE_REGULATORY"/>
    <property type="match status" value="2"/>
</dbReference>
<comment type="similarity">
    <text evidence="2">In the N-terminal section; belongs to the phytochrome family.</text>
</comment>
<accession>A0A8J7LC02</accession>
<evidence type="ECO:0000259" key="13">
    <source>
        <dbReference type="PROSITE" id="PS50109"/>
    </source>
</evidence>
<dbReference type="SUPFAM" id="SSF47384">
    <property type="entry name" value="Homodimeric domain of signal transducing histidine kinase"/>
    <property type="match status" value="2"/>
</dbReference>
<keyword evidence="18" id="KW-1185">Reference proteome</keyword>
<dbReference type="PRINTS" id="PR00344">
    <property type="entry name" value="BCTRLSENSOR"/>
</dbReference>
<dbReference type="FunFam" id="3.30.565.10:FF:000010">
    <property type="entry name" value="Sensor histidine kinase RcsC"/>
    <property type="match status" value="1"/>
</dbReference>
<dbReference type="GO" id="GO:0000155">
    <property type="term" value="F:phosphorelay sensor kinase activity"/>
    <property type="evidence" value="ECO:0007669"/>
    <property type="project" value="InterPro"/>
</dbReference>
<dbReference type="FunFam" id="1.10.287.130:FF:000045">
    <property type="entry name" value="Two-component system sensor histidine kinase/response regulator"/>
    <property type="match status" value="1"/>
</dbReference>
<dbReference type="CDD" id="cd17574">
    <property type="entry name" value="REC_OmpR"/>
    <property type="match status" value="1"/>
</dbReference>
<evidence type="ECO:0000313" key="18">
    <source>
        <dbReference type="Proteomes" id="UP000632766"/>
    </source>
</evidence>
<comment type="catalytic activity">
    <reaction evidence="1">
        <text>ATP + protein L-histidine = ADP + protein N-phospho-L-histidine.</text>
        <dbReference type="EC" id="2.7.13.3"/>
    </reaction>
</comment>
<evidence type="ECO:0000259" key="14">
    <source>
        <dbReference type="PROSITE" id="PS50110"/>
    </source>
</evidence>
<dbReference type="InterPro" id="IPR011006">
    <property type="entry name" value="CheY-like_superfamily"/>
</dbReference>
<evidence type="ECO:0000256" key="10">
    <source>
        <dbReference type="ARBA" id="ARBA00074306"/>
    </source>
</evidence>
<keyword evidence="12" id="KW-0175">Coiled coil</keyword>
<dbReference type="SMART" id="SM00388">
    <property type="entry name" value="HisKA"/>
    <property type="match status" value="2"/>
</dbReference>
<feature type="modified residue" description="4-aspartylphosphate" evidence="11">
    <location>
        <position position="1343"/>
    </location>
</feature>
<dbReference type="Gene3D" id="1.10.287.130">
    <property type="match status" value="2"/>
</dbReference>
<dbReference type="InterPro" id="IPR000700">
    <property type="entry name" value="PAS-assoc_C"/>
</dbReference>
<dbReference type="NCBIfam" id="TIGR00229">
    <property type="entry name" value="sensory_box"/>
    <property type="match status" value="2"/>
</dbReference>
<dbReference type="SMART" id="SM00448">
    <property type="entry name" value="REC"/>
    <property type="match status" value="2"/>
</dbReference>
<dbReference type="Gene3D" id="3.40.50.2300">
    <property type="match status" value="2"/>
</dbReference>
<dbReference type="InterPro" id="IPR013655">
    <property type="entry name" value="PAS_fold_3"/>
</dbReference>
<evidence type="ECO:0000256" key="1">
    <source>
        <dbReference type="ARBA" id="ARBA00000085"/>
    </source>
</evidence>
<feature type="domain" description="PAC" evidence="16">
    <location>
        <begin position="973"/>
        <end position="1025"/>
    </location>
</feature>
<name>A0A8J7LC02_9NOST</name>
<dbReference type="SUPFAM" id="SSF55781">
    <property type="entry name" value="GAF domain-like"/>
    <property type="match status" value="1"/>
</dbReference>